<keyword evidence="3 6" id="KW-0812">Transmembrane</keyword>
<dbReference type="AlphaFoldDB" id="A0A9D1F3K6"/>
<feature type="transmembrane region" description="Helical" evidence="6">
    <location>
        <begin position="200"/>
        <end position="218"/>
    </location>
</feature>
<dbReference type="PANTHER" id="PTHR46795:SF3">
    <property type="entry name" value="ABC TRANSPORTER PERMEASE"/>
    <property type="match status" value="1"/>
</dbReference>
<feature type="transmembrane region" description="Helical" evidence="6">
    <location>
        <begin position="104"/>
        <end position="137"/>
    </location>
</feature>
<keyword evidence="5 6" id="KW-0472">Membrane</keyword>
<sequence length="665" mass="74985">MRRLFYPKLAFQNLGKNRRSYISYMITCIITIAMYYIISALAYAGQLDQLYGVAEVRIFLEYGQWIIGVFAVIFLFYTHSFIIKRRKKEFGLYNILGMEKKHIALVLFYETLYCAAITIILGLFFGIVLYRAALLFLMKLVHISESSLGNPISPASVQLTIVFFLMIFALTFLSTLRQIQIASPIQLLKGSNVGEKEPKARIFMVIAGLLCLGGGYYISITATSPLDAVMLFFIAVILVIIGTYLLFTSVTIAALKLMRKNKKYYYKPNHFTFISGMLYRMKQNAVGLANICILSTMVLVMISTSFLLYISIEDQQRTNYPRHIQVDISSIDPADVPAVESFIDGIIEENQIQPKDTQKFTETSLMVLKDGNRFYGSNETSFYTDTSAWLLLFLSLEDYNEITGSSLTLENSNDIYINPIRQAVSGPQLVLDTTLLNVKGTLDDFEIADSASKYMVNTCYIIAKDSSAIQEMTRSIGQAYGYFTNYSYTFDLDADDQTQIAVKDQLQAAVFDSGNAPAEISGYVSCVAESTDGYYQLYGGLLFIGVFLGILFLMATVLIIYYKQMTEGYEDRERFQIMQKVGMSRKEVKGSIKTQVLSVFFLPLAVACIHTGFAFPIVSRLLAILQMYNTTLYIAGLICTIAVFAVFYTIIYTVTARIYYKIVSN</sequence>
<keyword evidence="6" id="KW-0813">Transport</keyword>
<feature type="domain" description="ABC3 transporter permease C-terminal" evidence="7">
    <location>
        <begin position="547"/>
        <end position="657"/>
    </location>
</feature>
<dbReference type="InterPro" id="IPR003838">
    <property type="entry name" value="ABC3_permease_C"/>
</dbReference>
<dbReference type="Proteomes" id="UP000823927">
    <property type="component" value="Unassembled WGS sequence"/>
</dbReference>
<reference evidence="8" key="1">
    <citation type="submission" date="2020-10" db="EMBL/GenBank/DDBJ databases">
        <authorList>
            <person name="Gilroy R."/>
        </authorList>
    </citation>
    <scope>NUCLEOTIDE SEQUENCE</scope>
    <source>
        <strain evidence="8">CHK178-757</strain>
    </source>
</reference>
<keyword evidence="2 6" id="KW-1003">Cell membrane</keyword>
<feature type="transmembrane region" description="Helical" evidence="6">
    <location>
        <begin position="230"/>
        <end position="255"/>
    </location>
</feature>
<dbReference type="EMBL" id="DVIT01000012">
    <property type="protein sequence ID" value="HIS46487.1"/>
    <property type="molecule type" value="Genomic_DNA"/>
</dbReference>
<gene>
    <name evidence="8" type="ORF">IAB46_02830</name>
</gene>
<feature type="transmembrane region" description="Helical" evidence="6">
    <location>
        <begin position="157"/>
        <end position="179"/>
    </location>
</feature>
<reference evidence="8" key="2">
    <citation type="journal article" date="2021" name="PeerJ">
        <title>Extensive microbial diversity within the chicken gut microbiome revealed by metagenomics and culture.</title>
        <authorList>
            <person name="Gilroy R."/>
            <person name="Ravi A."/>
            <person name="Getino M."/>
            <person name="Pursley I."/>
            <person name="Horton D.L."/>
            <person name="Alikhan N.F."/>
            <person name="Baker D."/>
            <person name="Gharbi K."/>
            <person name="Hall N."/>
            <person name="Watson M."/>
            <person name="Adriaenssens E.M."/>
            <person name="Foster-Nyarko E."/>
            <person name="Jarju S."/>
            <person name="Secka A."/>
            <person name="Antonio M."/>
            <person name="Oren A."/>
            <person name="Chaudhuri R.R."/>
            <person name="La Ragione R."/>
            <person name="Hildebrand F."/>
            <person name="Pallen M.J."/>
        </authorList>
    </citation>
    <scope>NUCLEOTIDE SEQUENCE</scope>
    <source>
        <strain evidence="8">CHK178-757</strain>
    </source>
</reference>
<evidence type="ECO:0000256" key="1">
    <source>
        <dbReference type="ARBA" id="ARBA00004651"/>
    </source>
</evidence>
<protein>
    <submittedName>
        <fullName evidence="8">ABC transporter permease</fullName>
    </submittedName>
</protein>
<evidence type="ECO:0000256" key="4">
    <source>
        <dbReference type="ARBA" id="ARBA00022989"/>
    </source>
</evidence>
<feature type="transmembrane region" description="Helical" evidence="6">
    <location>
        <begin position="537"/>
        <end position="562"/>
    </location>
</feature>
<dbReference type="PIRSF" id="PIRSF018968">
    <property type="entry name" value="ABC_permease_BceB"/>
    <property type="match status" value="1"/>
</dbReference>
<evidence type="ECO:0000256" key="6">
    <source>
        <dbReference type="PIRNR" id="PIRNR018968"/>
    </source>
</evidence>
<feature type="transmembrane region" description="Helical" evidence="6">
    <location>
        <begin position="21"/>
        <end position="42"/>
    </location>
</feature>
<feature type="transmembrane region" description="Helical" evidence="6">
    <location>
        <begin position="630"/>
        <end position="651"/>
    </location>
</feature>
<name>A0A9D1F3K6_9FIRM</name>
<dbReference type="GO" id="GO:0055085">
    <property type="term" value="P:transmembrane transport"/>
    <property type="evidence" value="ECO:0007669"/>
    <property type="project" value="UniProtKB-UniRule"/>
</dbReference>
<evidence type="ECO:0000256" key="2">
    <source>
        <dbReference type="ARBA" id="ARBA00022475"/>
    </source>
</evidence>
<evidence type="ECO:0000259" key="7">
    <source>
        <dbReference type="Pfam" id="PF02687"/>
    </source>
</evidence>
<dbReference type="GO" id="GO:0005886">
    <property type="term" value="C:plasma membrane"/>
    <property type="evidence" value="ECO:0007669"/>
    <property type="project" value="UniProtKB-SubCell"/>
</dbReference>
<evidence type="ECO:0000256" key="3">
    <source>
        <dbReference type="ARBA" id="ARBA00022692"/>
    </source>
</evidence>
<feature type="domain" description="ABC3 transporter permease C-terminal" evidence="7">
    <location>
        <begin position="66"/>
        <end position="179"/>
    </location>
</feature>
<proteinExistence type="inferred from homology"/>
<feature type="transmembrane region" description="Helical" evidence="6">
    <location>
        <begin position="287"/>
        <end position="312"/>
    </location>
</feature>
<evidence type="ECO:0000256" key="5">
    <source>
        <dbReference type="ARBA" id="ARBA00023136"/>
    </source>
</evidence>
<dbReference type="Pfam" id="PF02687">
    <property type="entry name" value="FtsX"/>
    <property type="match status" value="2"/>
</dbReference>
<feature type="transmembrane region" description="Helical" evidence="6">
    <location>
        <begin position="596"/>
        <end position="618"/>
    </location>
</feature>
<organism evidence="8 9">
    <name type="scientific">Candidatus Scybalocola faecigallinarum</name>
    <dbReference type="NCBI Taxonomy" id="2840941"/>
    <lineage>
        <taxon>Bacteria</taxon>
        <taxon>Bacillati</taxon>
        <taxon>Bacillota</taxon>
        <taxon>Clostridia</taxon>
        <taxon>Lachnospirales</taxon>
        <taxon>Lachnospiraceae</taxon>
        <taxon>Lachnospiraceae incertae sedis</taxon>
        <taxon>Candidatus Scybalocola (ex Gilroy et al. 2021)</taxon>
    </lineage>
</organism>
<accession>A0A9D1F3K6</accession>
<evidence type="ECO:0000313" key="8">
    <source>
        <dbReference type="EMBL" id="HIS46487.1"/>
    </source>
</evidence>
<evidence type="ECO:0000313" key="9">
    <source>
        <dbReference type="Proteomes" id="UP000823927"/>
    </source>
</evidence>
<dbReference type="InterPro" id="IPR052536">
    <property type="entry name" value="ABC-4_Integral_Memb_Prot"/>
</dbReference>
<dbReference type="PANTHER" id="PTHR46795">
    <property type="entry name" value="ABC TRANSPORTER PERMEASE-RELATED-RELATED"/>
    <property type="match status" value="1"/>
</dbReference>
<comment type="caution">
    <text evidence="8">The sequence shown here is derived from an EMBL/GenBank/DDBJ whole genome shotgun (WGS) entry which is preliminary data.</text>
</comment>
<comment type="subcellular location">
    <subcellularLocation>
        <location evidence="1 6">Cell membrane</location>
        <topology evidence="1 6">Multi-pass membrane protein</topology>
    </subcellularLocation>
</comment>
<keyword evidence="4 6" id="KW-1133">Transmembrane helix</keyword>
<comment type="similarity">
    <text evidence="6">Belongs to the ABC-4 integral membrane protein family.</text>
</comment>
<feature type="transmembrane region" description="Helical" evidence="6">
    <location>
        <begin position="62"/>
        <end position="83"/>
    </location>
</feature>
<dbReference type="InterPro" id="IPR027022">
    <property type="entry name" value="ABC_permease_BceB-typ"/>
</dbReference>